<gene>
    <name evidence="1" type="ORF">HMPREF9140_00785</name>
</gene>
<dbReference type="EMBL" id="AGWK01000026">
    <property type="protein sequence ID" value="EHO71844.1"/>
    <property type="molecule type" value="Genomic_DNA"/>
</dbReference>
<dbReference type="HOGENOM" id="CLU_156372_0_0_10"/>
<comment type="caution">
    <text evidence="1">The sequence shown here is derived from an EMBL/GenBank/DDBJ whole genome shotgun (WGS) entry which is preliminary data.</text>
</comment>
<dbReference type="STRING" id="883158.HMPREF9140_00785"/>
<evidence type="ECO:0000313" key="1">
    <source>
        <dbReference type="EMBL" id="EHO71844.1"/>
    </source>
</evidence>
<name>H1Q1J7_9BACT</name>
<dbReference type="eggNOG" id="ENOG50341JH">
    <property type="taxonomic scope" value="Bacteria"/>
</dbReference>
<protein>
    <submittedName>
        <fullName evidence="1">Uncharacterized protein</fullName>
    </submittedName>
</protein>
<accession>H1Q1J7</accession>
<reference evidence="1 2" key="1">
    <citation type="submission" date="2011-12" db="EMBL/GenBank/DDBJ databases">
        <title>The Genome Sequence of Prevotella micans F0438.</title>
        <authorList>
            <consortium name="The Broad Institute Genome Sequencing Platform"/>
            <person name="Earl A."/>
            <person name="Ward D."/>
            <person name="Feldgarden M."/>
            <person name="Gevers D."/>
            <person name="Izard J."/>
            <person name="Baranova O.V."/>
            <person name="Blanton J.M."/>
            <person name="Wade W.G."/>
            <person name="Dewhirst F.E."/>
            <person name="Young S.K."/>
            <person name="Zeng Q."/>
            <person name="Gargeya S."/>
            <person name="Fitzgerald M."/>
            <person name="Haas B."/>
            <person name="Abouelleil A."/>
            <person name="Alvarado L."/>
            <person name="Arachchi H.M."/>
            <person name="Berlin A."/>
            <person name="Chapman S.B."/>
            <person name="Gearin G."/>
            <person name="Goldberg J."/>
            <person name="Griggs A."/>
            <person name="Gujja S."/>
            <person name="Hansen M."/>
            <person name="Heiman D."/>
            <person name="Howarth C."/>
            <person name="Larimer J."/>
            <person name="Lui A."/>
            <person name="MacDonald P.J.P."/>
            <person name="McCowen C."/>
            <person name="Montmayeur A."/>
            <person name="Murphy C."/>
            <person name="Neiman D."/>
            <person name="Pearson M."/>
            <person name="Priest M."/>
            <person name="Roberts A."/>
            <person name="Saif S."/>
            <person name="Shea T."/>
            <person name="Sisk P."/>
            <person name="Stolte C."/>
            <person name="Sykes S."/>
            <person name="Wortman J."/>
            <person name="Nusbaum C."/>
            <person name="Birren B."/>
        </authorList>
    </citation>
    <scope>NUCLEOTIDE SEQUENCE [LARGE SCALE GENOMIC DNA]</scope>
    <source>
        <strain evidence="1 2">F0438</strain>
    </source>
</reference>
<dbReference type="RefSeq" id="WP_006951879.1">
    <property type="nucleotide sequence ID" value="NZ_JH594521.1"/>
</dbReference>
<dbReference type="PATRIC" id="fig|883158.3.peg.794"/>
<evidence type="ECO:0000313" key="2">
    <source>
        <dbReference type="Proteomes" id="UP000016023"/>
    </source>
</evidence>
<sequence length="134" mass="15820">MIRQDYILRLIEEFMAALSLFLEKEERERSDEDIRLMYEKYLGDYDTLHNLSWSEILDYASSEWPANECMGRIGMIAEIVYAEATFKVGPMRDMLMEKAYLLLNYIETHGKTFSISRRQKMVELSKAISKDLDV</sequence>
<keyword evidence="2" id="KW-1185">Reference proteome</keyword>
<dbReference type="AlphaFoldDB" id="H1Q1J7"/>
<dbReference type="Proteomes" id="UP000016023">
    <property type="component" value="Unassembled WGS sequence"/>
</dbReference>
<proteinExistence type="predicted"/>
<organism evidence="1 2">
    <name type="scientific">Prevotella micans F0438</name>
    <dbReference type="NCBI Taxonomy" id="883158"/>
    <lineage>
        <taxon>Bacteria</taxon>
        <taxon>Pseudomonadati</taxon>
        <taxon>Bacteroidota</taxon>
        <taxon>Bacteroidia</taxon>
        <taxon>Bacteroidales</taxon>
        <taxon>Prevotellaceae</taxon>
        <taxon>Prevotella</taxon>
    </lineage>
</organism>